<evidence type="ECO:0000313" key="5">
    <source>
        <dbReference type="EMBL" id="MBT1704057.1"/>
    </source>
</evidence>
<feature type="domain" description="HTH araC/xylS-type" evidence="4">
    <location>
        <begin position="29"/>
        <end position="126"/>
    </location>
</feature>
<keyword evidence="2" id="KW-0238">DNA-binding</keyword>
<dbReference type="SMART" id="SM00342">
    <property type="entry name" value="HTH_ARAC"/>
    <property type="match status" value="1"/>
</dbReference>
<keyword evidence="6" id="KW-1185">Reference proteome</keyword>
<dbReference type="Pfam" id="PF12833">
    <property type="entry name" value="HTH_18"/>
    <property type="match status" value="1"/>
</dbReference>
<evidence type="ECO:0000256" key="2">
    <source>
        <dbReference type="ARBA" id="ARBA00023125"/>
    </source>
</evidence>
<dbReference type="SUPFAM" id="SSF46689">
    <property type="entry name" value="Homeodomain-like"/>
    <property type="match status" value="1"/>
</dbReference>
<organism evidence="5 6">
    <name type="scientific">Chryseosolibacter indicus</name>
    <dbReference type="NCBI Taxonomy" id="2782351"/>
    <lineage>
        <taxon>Bacteria</taxon>
        <taxon>Pseudomonadati</taxon>
        <taxon>Bacteroidota</taxon>
        <taxon>Cytophagia</taxon>
        <taxon>Cytophagales</taxon>
        <taxon>Chryseotaleaceae</taxon>
        <taxon>Chryseosolibacter</taxon>
    </lineage>
</organism>
<evidence type="ECO:0000256" key="3">
    <source>
        <dbReference type="ARBA" id="ARBA00023163"/>
    </source>
</evidence>
<dbReference type="Gene3D" id="1.10.10.60">
    <property type="entry name" value="Homeodomain-like"/>
    <property type="match status" value="1"/>
</dbReference>
<evidence type="ECO:0000259" key="4">
    <source>
        <dbReference type="PROSITE" id="PS01124"/>
    </source>
</evidence>
<gene>
    <name evidence="5" type="ORF">KK060_12255</name>
</gene>
<dbReference type="InterPro" id="IPR009057">
    <property type="entry name" value="Homeodomain-like_sf"/>
</dbReference>
<dbReference type="InterPro" id="IPR018060">
    <property type="entry name" value="HTH_AraC"/>
</dbReference>
<reference evidence="5 6" key="1">
    <citation type="submission" date="2021-05" db="EMBL/GenBank/DDBJ databases">
        <title>A Polyphasic approach of four new species of the genus Ohtaekwangia: Ohtaekwangia histidinii sp. nov., Ohtaekwangia cretensis sp. nov., Ohtaekwangia indiensis sp. nov., Ohtaekwangia reichenbachii sp. nov. from diverse environment.</title>
        <authorList>
            <person name="Octaviana S."/>
        </authorList>
    </citation>
    <scope>NUCLEOTIDE SEQUENCE [LARGE SCALE GENOMIC DNA]</scope>
    <source>
        <strain evidence="5 6">PWU20</strain>
    </source>
</reference>
<sequence>MMETEMQMPKKISARQNEITADFFKELDKHISDIANGRVDTMFEINEIANILNIHPRHLTNTIKLTTGKHPCFYFEERILMVAKQMLSENRMSIASIAKLLTYDPSNFTKFFKRYTGQTPKQFREEALSKKTEHFTI</sequence>
<dbReference type="EMBL" id="JAHESD010000024">
    <property type="protein sequence ID" value="MBT1704057.1"/>
    <property type="molecule type" value="Genomic_DNA"/>
</dbReference>
<keyword evidence="3" id="KW-0804">Transcription</keyword>
<comment type="caution">
    <text evidence="5">The sequence shown here is derived from an EMBL/GenBank/DDBJ whole genome shotgun (WGS) entry which is preliminary data.</text>
</comment>
<evidence type="ECO:0000256" key="1">
    <source>
        <dbReference type="ARBA" id="ARBA00023015"/>
    </source>
</evidence>
<protein>
    <submittedName>
        <fullName evidence="5">Helix-turn-helix transcriptional regulator</fullName>
    </submittedName>
</protein>
<name>A0ABS5VRK2_9BACT</name>
<dbReference type="Proteomes" id="UP000772618">
    <property type="component" value="Unassembled WGS sequence"/>
</dbReference>
<evidence type="ECO:0000313" key="6">
    <source>
        <dbReference type="Proteomes" id="UP000772618"/>
    </source>
</evidence>
<accession>A0ABS5VRK2</accession>
<dbReference type="PROSITE" id="PS01124">
    <property type="entry name" value="HTH_ARAC_FAMILY_2"/>
    <property type="match status" value="1"/>
</dbReference>
<proteinExistence type="predicted"/>
<dbReference type="PANTHER" id="PTHR43280">
    <property type="entry name" value="ARAC-FAMILY TRANSCRIPTIONAL REGULATOR"/>
    <property type="match status" value="1"/>
</dbReference>
<keyword evidence="1" id="KW-0805">Transcription regulation</keyword>
<dbReference type="PANTHER" id="PTHR43280:SF32">
    <property type="entry name" value="TRANSCRIPTIONAL REGULATORY PROTEIN"/>
    <property type="match status" value="1"/>
</dbReference>